<protein>
    <submittedName>
        <fullName evidence="2">Uncharacterized protein</fullName>
    </submittedName>
</protein>
<feature type="region of interest" description="Disordered" evidence="1">
    <location>
        <begin position="18"/>
        <end position="59"/>
    </location>
</feature>
<organism evidence="2 3">
    <name type="scientific">Elysia marginata</name>
    <dbReference type="NCBI Taxonomy" id="1093978"/>
    <lineage>
        <taxon>Eukaryota</taxon>
        <taxon>Metazoa</taxon>
        <taxon>Spiralia</taxon>
        <taxon>Lophotrochozoa</taxon>
        <taxon>Mollusca</taxon>
        <taxon>Gastropoda</taxon>
        <taxon>Heterobranchia</taxon>
        <taxon>Euthyneura</taxon>
        <taxon>Panpulmonata</taxon>
        <taxon>Sacoglossa</taxon>
        <taxon>Placobranchoidea</taxon>
        <taxon>Plakobranchidae</taxon>
        <taxon>Elysia</taxon>
    </lineage>
</organism>
<proteinExistence type="predicted"/>
<dbReference type="EMBL" id="BMAT01004849">
    <property type="protein sequence ID" value="GFR81733.1"/>
    <property type="molecule type" value="Genomic_DNA"/>
</dbReference>
<dbReference type="Proteomes" id="UP000762676">
    <property type="component" value="Unassembled WGS sequence"/>
</dbReference>
<accession>A0AAV4G8A2</accession>
<keyword evidence="3" id="KW-1185">Reference proteome</keyword>
<evidence type="ECO:0000256" key="1">
    <source>
        <dbReference type="SAM" id="MobiDB-lite"/>
    </source>
</evidence>
<name>A0AAV4G8A2_9GAST</name>
<evidence type="ECO:0000313" key="3">
    <source>
        <dbReference type="Proteomes" id="UP000762676"/>
    </source>
</evidence>
<dbReference type="AlphaFoldDB" id="A0AAV4G8A2"/>
<evidence type="ECO:0000313" key="2">
    <source>
        <dbReference type="EMBL" id="GFR81733.1"/>
    </source>
</evidence>
<gene>
    <name evidence="2" type="ORF">ElyMa_002347600</name>
</gene>
<sequence>MRVTAGVTTSGQRMYLQTGNAMTPVRYRPQQPGSVRGMSGCREEGQPTSKRGLKRPHSHSWSANWLSSGAIKEVETLLAILQHAQDTFSKRCFRRTYNNSEI</sequence>
<comment type="caution">
    <text evidence="2">The sequence shown here is derived from an EMBL/GenBank/DDBJ whole genome shotgun (WGS) entry which is preliminary data.</text>
</comment>
<reference evidence="2 3" key="1">
    <citation type="journal article" date="2021" name="Elife">
        <title>Chloroplast acquisition without the gene transfer in kleptoplastic sea slugs, Plakobranchus ocellatus.</title>
        <authorList>
            <person name="Maeda T."/>
            <person name="Takahashi S."/>
            <person name="Yoshida T."/>
            <person name="Shimamura S."/>
            <person name="Takaki Y."/>
            <person name="Nagai Y."/>
            <person name="Toyoda A."/>
            <person name="Suzuki Y."/>
            <person name="Arimoto A."/>
            <person name="Ishii H."/>
            <person name="Satoh N."/>
            <person name="Nishiyama T."/>
            <person name="Hasebe M."/>
            <person name="Maruyama T."/>
            <person name="Minagawa J."/>
            <person name="Obokata J."/>
            <person name="Shigenobu S."/>
        </authorList>
    </citation>
    <scope>NUCLEOTIDE SEQUENCE [LARGE SCALE GENOMIC DNA]</scope>
</reference>